<name>A0A2V1HVB3_9MICO</name>
<sequence length="65" mass="7323">MSTEFDPDEVVRQVVERLSAKFPDVEPATVQSIVRSEVDVLADRPVHDYVSVLAERAAKRQLKSL</sequence>
<organism evidence="1 2">
    <name type="scientific">Amnibacterium flavum</name>
    <dbReference type="NCBI Taxonomy" id="2173173"/>
    <lineage>
        <taxon>Bacteria</taxon>
        <taxon>Bacillati</taxon>
        <taxon>Actinomycetota</taxon>
        <taxon>Actinomycetes</taxon>
        <taxon>Micrococcales</taxon>
        <taxon>Microbacteriaceae</taxon>
        <taxon>Amnibacterium</taxon>
    </lineage>
</organism>
<gene>
    <name evidence="1" type="ORF">DDQ50_04110</name>
</gene>
<evidence type="ECO:0008006" key="3">
    <source>
        <dbReference type="Google" id="ProtNLM"/>
    </source>
</evidence>
<dbReference type="OrthoDB" id="4277148at2"/>
<proteinExistence type="predicted"/>
<dbReference type="AlphaFoldDB" id="A0A2V1HVB3"/>
<dbReference type="RefSeq" id="WP_116755407.1">
    <property type="nucleotide sequence ID" value="NZ_JBHUEX010000001.1"/>
</dbReference>
<dbReference type="Gene3D" id="1.10.8.1060">
    <property type="entry name" value="Corynebacterium glutamicum thioredoxin-dependent arsenate reductase, N-terminal domain"/>
    <property type="match status" value="1"/>
</dbReference>
<evidence type="ECO:0000313" key="2">
    <source>
        <dbReference type="Proteomes" id="UP000244893"/>
    </source>
</evidence>
<comment type="caution">
    <text evidence="1">The sequence shown here is derived from an EMBL/GenBank/DDBJ whole genome shotgun (WGS) entry which is preliminary data.</text>
</comment>
<keyword evidence="2" id="KW-1185">Reference proteome</keyword>
<protein>
    <recommendedName>
        <fullName evidence="3">DUF3562 domain-containing protein</fullName>
    </recommendedName>
</protein>
<reference evidence="1 2" key="1">
    <citation type="submission" date="2018-05" db="EMBL/GenBank/DDBJ databases">
        <title>Amnibacterium sp. M8JJ-5, whole genome shotgun sequence.</title>
        <authorList>
            <person name="Tuo L."/>
        </authorList>
    </citation>
    <scope>NUCLEOTIDE SEQUENCE [LARGE SCALE GENOMIC DNA]</scope>
    <source>
        <strain evidence="1 2">M8JJ-5</strain>
    </source>
</reference>
<accession>A0A2V1HVB3</accession>
<dbReference type="EMBL" id="QEOP01000001">
    <property type="protein sequence ID" value="PVZ95672.1"/>
    <property type="molecule type" value="Genomic_DNA"/>
</dbReference>
<dbReference type="NCBIfam" id="NF046112">
    <property type="entry name" value="MSMEG_6209_Nter"/>
    <property type="match status" value="1"/>
</dbReference>
<evidence type="ECO:0000313" key="1">
    <source>
        <dbReference type="EMBL" id="PVZ95672.1"/>
    </source>
</evidence>
<dbReference type="Proteomes" id="UP000244893">
    <property type="component" value="Unassembled WGS sequence"/>
</dbReference>